<dbReference type="Pfam" id="PF04397">
    <property type="entry name" value="LytTR"/>
    <property type="match status" value="1"/>
</dbReference>
<dbReference type="GO" id="GO:0003677">
    <property type="term" value="F:DNA binding"/>
    <property type="evidence" value="ECO:0007669"/>
    <property type="project" value="UniProtKB-KW"/>
</dbReference>
<dbReference type="InterPro" id="IPR046947">
    <property type="entry name" value="LytR-like"/>
</dbReference>
<accession>A0ABT8KVV6</accession>
<dbReference type="SMART" id="SM00850">
    <property type="entry name" value="LytTR"/>
    <property type="match status" value="1"/>
</dbReference>
<dbReference type="Gene3D" id="3.40.50.2300">
    <property type="match status" value="1"/>
</dbReference>
<feature type="domain" description="Response regulatory" evidence="2">
    <location>
        <begin position="5"/>
        <end position="116"/>
    </location>
</feature>
<dbReference type="InterPro" id="IPR011006">
    <property type="entry name" value="CheY-like_superfamily"/>
</dbReference>
<keyword evidence="4" id="KW-0238">DNA-binding</keyword>
<name>A0ABT8KVV6_9BACT</name>
<dbReference type="InterPro" id="IPR001789">
    <property type="entry name" value="Sig_transdc_resp-reg_receiver"/>
</dbReference>
<proteinExistence type="predicted"/>
<protein>
    <submittedName>
        <fullName evidence="4">LytTR family DNA-binding domain-containing protein</fullName>
    </submittedName>
</protein>
<comment type="caution">
    <text evidence="4">The sequence shown here is derived from an EMBL/GenBank/DDBJ whole genome shotgun (WGS) entry which is preliminary data.</text>
</comment>
<evidence type="ECO:0000256" key="1">
    <source>
        <dbReference type="PROSITE-ProRule" id="PRU00169"/>
    </source>
</evidence>
<keyword evidence="5" id="KW-1185">Reference proteome</keyword>
<dbReference type="Proteomes" id="UP001172082">
    <property type="component" value="Unassembled WGS sequence"/>
</dbReference>
<feature type="domain" description="HTH LytTR-type" evidence="3">
    <location>
        <begin position="141"/>
        <end position="239"/>
    </location>
</feature>
<gene>
    <name evidence="4" type="ORF">QQ008_26260</name>
</gene>
<dbReference type="PROSITE" id="PS50110">
    <property type="entry name" value="RESPONSE_REGULATORY"/>
    <property type="match status" value="1"/>
</dbReference>
<reference evidence="4" key="1">
    <citation type="submission" date="2023-06" db="EMBL/GenBank/DDBJ databases">
        <title>Genomic of Parafulvivirga corallium.</title>
        <authorList>
            <person name="Wang G."/>
        </authorList>
    </citation>
    <scope>NUCLEOTIDE SEQUENCE</scope>
    <source>
        <strain evidence="4">BMA10</strain>
    </source>
</reference>
<sequence>MTEIRCVIIEDQLPAQKILIRYIEDLPELKLLTTFTNAVEAVSYLKKEKVDLIFLDIHLPKLSGLDFLKILPDRPKIILTTAYTDYALEGFELDVVDYLVKPISLERFIRAINKVNPSYASQAGLDPRDEYIEEEKPDSYIFVKDGREILKIFFDRIICIKASGDFVELITLDKKYLIAYTMKYWEELLSPKNFCRVHKSYIINLQKIDKIYGNSIYMQDHTIPIGRSHRQAFFKRININS</sequence>
<dbReference type="PANTHER" id="PTHR37299">
    <property type="entry name" value="TRANSCRIPTIONAL REGULATOR-RELATED"/>
    <property type="match status" value="1"/>
</dbReference>
<dbReference type="PANTHER" id="PTHR37299:SF1">
    <property type="entry name" value="STAGE 0 SPORULATION PROTEIN A HOMOLOG"/>
    <property type="match status" value="1"/>
</dbReference>
<evidence type="ECO:0000259" key="2">
    <source>
        <dbReference type="PROSITE" id="PS50110"/>
    </source>
</evidence>
<dbReference type="EMBL" id="JAUJEA010000013">
    <property type="protein sequence ID" value="MDN5204921.1"/>
    <property type="molecule type" value="Genomic_DNA"/>
</dbReference>
<dbReference type="SUPFAM" id="SSF52172">
    <property type="entry name" value="CheY-like"/>
    <property type="match status" value="1"/>
</dbReference>
<dbReference type="Pfam" id="PF00072">
    <property type="entry name" value="Response_reg"/>
    <property type="match status" value="1"/>
</dbReference>
<dbReference type="InterPro" id="IPR007492">
    <property type="entry name" value="LytTR_DNA-bd_dom"/>
</dbReference>
<dbReference type="SMART" id="SM00448">
    <property type="entry name" value="REC"/>
    <property type="match status" value="1"/>
</dbReference>
<dbReference type="RefSeq" id="WP_346754940.1">
    <property type="nucleotide sequence ID" value="NZ_JAUJEA010000013.1"/>
</dbReference>
<dbReference type="Gene3D" id="2.40.50.1020">
    <property type="entry name" value="LytTr DNA-binding domain"/>
    <property type="match status" value="1"/>
</dbReference>
<feature type="modified residue" description="4-aspartylphosphate" evidence="1">
    <location>
        <position position="56"/>
    </location>
</feature>
<keyword evidence="1" id="KW-0597">Phosphoprotein</keyword>
<evidence type="ECO:0000313" key="4">
    <source>
        <dbReference type="EMBL" id="MDN5204921.1"/>
    </source>
</evidence>
<dbReference type="PROSITE" id="PS50930">
    <property type="entry name" value="HTH_LYTTR"/>
    <property type="match status" value="1"/>
</dbReference>
<evidence type="ECO:0000259" key="3">
    <source>
        <dbReference type="PROSITE" id="PS50930"/>
    </source>
</evidence>
<evidence type="ECO:0000313" key="5">
    <source>
        <dbReference type="Proteomes" id="UP001172082"/>
    </source>
</evidence>
<organism evidence="4 5">
    <name type="scientific">Splendidivirga corallicola</name>
    <dbReference type="NCBI Taxonomy" id="3051826"/>
    <lineage>
        <taxon>Bacteria</taxon>
        <taxon>Pseudomonadati</taxon>
        <taxon>Bacteroidota</taxon>
        <taxon>Cytophagia</taxon>
        <taxon>Cytophagales</taxon>
        <taxon>Splendidivirgaceae</taxon>
        <taxon>Splendidivirga</taxon>
    </lineage>
</organism>